<evidence type="ECO:0000256" key="2">
    <source>
        <dbReference type="SAM" id="MobiDB-lite"/>
    </source>
</evidence>
<dbReference type="Pfam" id="PF00076">
    <property type="entry name" value="RRM_1"/>
    <property type="match status" value="1"/>
</dbReference>
<dbReference type="InterPro" id="IPR035979">
    <property type="entry name" value="RBD_domain_sf"/>
</dbReference>
<dbReference type="PANTHER" id="PTHR48027">
    <property type="entry name" value="HETEROGENEOUS NUCLEAR RIBONUCLEOPROTEIN 87F-RELATED"/>
    <property type="match status" value="1"/>
</dbReference>
<dbReference type="InterPro" id="IPR052462">
    <property type="entry name" value="SLIRP/GR-RBP-like"/>
</dbReference>
<reference evidence="4 5" key="1">
    <citation type="submission" date="2018-11" db="EMBL/GenBank/DDBJ databases">
        <title>Genomic Encyclopedia of Type Strains, Phase IV (KMG-IV): sequencing the most valuable type-strain genomes for metagenomic binning, comparative biology and taxonomic classification.</title>
        <authorList>
            <person name="Goeker M."/>
        </authorList>
    </citation>
    <scope>NUCLEOTIDE SEQUENCE [LARGE SCALE GENOMIC DNA]</scope>
    <source>
        <strain evidence="4 5">DSM 22027</strain>
    </source>
</reference>
<gene>
    <name evidence="4" type="ORF">EDC27_2734</name>
</gene>
<dbReference type="GO" id="GO:0003723">
    <property type="term" value="F:RNA binding"/>
    <property type="evidence" value="ECO:0007669"/>
    <property type="project" value="UniProtKB-KW"/>
</dbReference>
<proteinExistence type="predicted"/>
<evidence type="ECO:0000259" key="3">
    <source>
        <dbReference type="PROSITE" id="PS50102"/>
    </source>
</evidence>
<dbReference type="InterPro" id="IPR000504">
    <property type="entry name" value="RRM_dom"/>
</dbReference>
<dbReference type="PROSITE" id="PS50102">
    <property type="entry name" value="RRM"/>
    <property type="match status" value="1"/>
</dbReference>
<accession>A0A3N1USP9</accession>
<evidence type="ECO:0000313" key="5">
    <source>
        <dbReference type="Proteomes" id="UP000276223"/>
    </source>
</evidence>
<feature type="domain" description="RRM" evidence="3">
    <location>
        <begin position="1"/>
        <end position="79"/>
    </location>
</feature>
<dbReference type="EMBL" id="RJVA01000015">
    <property type="protein sequence ID" value="ROQ90126.1"/>
    <property type="molecule type" value="Genomic_DNA"/>
</dbReference>
<dbReference type="SUPFAM" id="SSF54928">
    <property type="entry name" value="RNA-binding domain, RBD"/>
    <property type="match status" value="1"/>
</dbReference>
<sequence>MNICVGNLSYDTTEASLRQAFEVCGEVTSVNVITDRYSGKPRGFTFVEMSNRDEAMATIAELNGKEVDDRTLNVNEARPAGGGDYRSGRSW</sequence>
<feature type="region of interest" description="Disordered" evidence="2">
    <location>
        <begin position="70"/>
        <end position="91"/>
    </location>
</feature>
<dbReference type="AlphaFoldDB" id="A0A3N1USP9"/>
<name>A0A3N1USP9_9BACT</name>
<organism evidence="4 5">
    <name type="scientific">Desulfosoma caldarium</name>
    <dbReference type="NCBI Taxonomy" id="610254"/>
    <lineage>
        <taxon>Bacteria</taxon>
        <taxon>Pseudomonadati</taxon>
        <taxon>Thermodesulfobacteriota</taxon>
        <taxon>Syntrophobacteria</taxon>
        <taxon>Syntrophobacterales</taxon>
        <taxon>Syntrophobacteraceae</taxon>
        <taxon>Desulfosoma</taxon>
    </lineage>
</organism>
<dbReference type="Gene3D" id="3.30.70.330">
    <property type="match status" value="1"/>
</dbReference>
<dbReference type="OrthoDB" id="9798855at2"/>
<dbReference type="SMART" id="SM00360">
    <property type="entry name" value="RRM"/>
    <property type="match status" value="1"/>
</dbReference>
<keyword evidence="1" id="KW-0694">RNA-binding</keyword>
<keyword evidence="5" id="KW-1185">Reference proteome</keyword>
<dbReference type="Proteomes" id="UP000276223">
    <property type="component" value="Unassembled WGS sequence"/>
</dbReference>
<evidence type="ECO:0000313" key="4">
    <source>
        <dbReference type="EMBL" id="ROQ90126.1"/>
    </source>
</evidence>
<dbReference type="InterPro" id="IPR012677">
    <property type="entry name" value="Nucleotide-bd_a/b_plait_sf"/>
</dbReference>
<dbReference type="RefSeq" id="WP_123291192.1">
    <property type="nucleotide sequence ID" value="NZ_RJVA01000015.1"/>
</dbReference>
<evidence type="ECO:0000256" key="1">
    <source>
        <dbReference type="ARBA" id="ARBA00022884"/>
    </source>
</evidence>
<comment type="caution">
    <text evidence="4">The sequence shown here is derived from an EMBL/GenBank/DDBJ whole genome shotgun (WGS) entry which is preliminary data.</text>
</comment>
<protein>
    <submittedName>
        <fullName evidence="4">RNA recognition motif-containing protein</fullName>
    </submittedName>
</protein>